<feature type="binding site" evidence="7">
    <location>
        <position position="201"/>
    </location>
    <ligand>
        <name>Zn(2+)</name>
        <dbReference type="ChEBI" id="CHEBI:29105"/>
        <label>2</label>
    </ligand>
</feature>
<dbReference type="OrthoDB" id="9765462at2"/>
<dbReference type="PROSITE" id="PS00482">
    <property type="entry name" value="DIHYDROOROTASE_1"/>
    <property type="match status" value="1"/>
</dbReference>
<dbReference type="InterPro" id="IPR002195">
    <property type="entry name" value="Dihydroorotase_CS"/>
</dbReference>
<feature type="binding site" evidence="7">
    <location>
        <position position="84"/>
    </location>
    <ligand>
        <name>Zn(2+)</name>
        <dbReference type="ChEBI" id="CHEBI:29105"/>
        <label>1</label>
    </ligand>
</feature>
<comment type="caution">
    <text evidence="10">The sequence shown here is derived from an EMBL/GenBank/DDBJ whole genome shotgun (WGS) entry which is preliminary data.</text>
</comment>
<dbReference type="RefSeq" id="WP_007416452.1">
    <property type="nucleotide sequence ID" value="NZ_ABOX02000027.1"/>
</dbReference>
<proteinExistence type="inferred from homology"/>
<comment type="cofactor">
    <cofactor evidence="7">
        <name>Zn(2+)</name>
        <dbReference type="ChEBI" id="CHEBI:29105"/>
    </cofactor>
    <text evidence="7">Binds 2 Zn(2+) ions per subunit.</text>
</comment>
<dbReference type="UniPathway" id="UPA00070">
    <property type="reaction ID" value="UER00117"/>
</dbReference>
<comment type="pathway">
    <text evidence="7">Pyrimidine metabolism; UMP biosynthesis via de novo pathway; (S)-dihydroorotate from bicarbonate: step 3/3.</text>
</comment>
<feature type="binding site" evidence="7">
    <location>
        <position position="254"/>
    </location>
    <ligand>
        <name>Zn(2+)</name>
        <dbReference type="ChEBI" id="CHEBI:29105"/>
        <label>2</label>
    </ligand>
</feature>
<accession>B9XKV9</accession>
<dbReference type="GO" id="GO:0008270">
    <property type="term" value="F:zinc ion binding"/>
    <property type="evidence" value="ECO:0007669"/>
    <property type="project" value="UniProtKB-UniRule"/>
</dbReference>
<dbReference type="GO" id="GO:0006145">
    <property type="term" value="P:purine nucleobase catabolic process"/>
    <property type="evidence" value="ECO:0007669"/>
    <property type="project" value="TreeGrafter"/>
</dbReference>
<feature type="binding site" evidence="7">
    <location>
        <position position="116"/>
    </location>
    <ligand>
        <name>substrate</name>
    </ligand>
</feature>
<feature type="binding site" evidence="7">
    <location>
        <begin position="84"/>
        <end position="86"/>
    </location>
    <ligand>
        <name>substrate</name>
    </ligand>
</feature>
<dbReference type="Pfam" id="PF12890">
    <property type="entry name" value="DHOase"/>
    <property type="match status" value="1"/>
</dbReference>
<dbReference type="AlphaFoldDB" id="B9XKV9"/>
<feature type="active site" evidence="7">
    <location>
        <position position="353"/>
    </location>
</feature>
<keyword evidence="5 7" id="KW-0862">Zinc</keyword>
<keyword evidence="4 7" id="KW-0378">Hydrolase</keyword>
<name>B9XKV9_PEDPL</name>
<comment type="catalytic activity">
    <reaction evidence="7">
        <text>(S)-dihydroorotate + H2O = N-carbamoyl-L-aspartate + H(+)</text>
        <dbReference type="Rhea" id="RHEA:24296"/>
        <dbReference type="ChEBI" id="CHEBI:15377"/>
        <dbReference type="ChEBI" id="CHEBI:15378"/>
        <dbReference type="ChEBI" id="CHEBI:30864"/>
        <dbReference type="ChEBI" id="CHEBI:32814"/>
        <dbReference type="EC" id="3.5.2.3"/>
    </reaction>
</comment>
<dbReference type="InterPro" id="IPR024403">
    <property type="entry name" value="DHOase_cat"/>
</dbReference>
<evidence type="ECO:0000256" key="1">
    <source>
        <dbReference type="ARBA" id="ARBA00002368"/>
    </source>
</evidence>
<dbReference type="SUPFAM" id="SSF51556">
    <property type="entry name" value="Metallo-dependent hydrolases"/>
    <property type="match status" value="1"/>
</dbReference>
<feature type="binding site" evidence="7">
    <location>
        <position position="326"/>
    </location>
    <ligand>
        <name>substrate</name>
    </ligand>
</feature>
<dbReference type="InterPro" id="IPR004722">
    <property type="entry name" value="DHOase"/>
</dbReference>
<evidence type="ECO:0000256" key="5">
    <source>
        <dbReference type="ARBA" id="ARBA00022833"/>
    </source>
</evidence>
<dbReference type="GO" id="GO:0044205">
    <property type="term" value="P:'de novo' UMP biosynthetic process"/>
    <property type="evidence" value="ECO:0007669"/>
    <property type="project" value="UniProtKB-UniRule"/>
</dbReference>
<evidence type="ECO:0000259" key="9">
    <source>
        <dbReference type="Pfam" id="PF12890"/>
    </source>
</evidence>
<dbReference type="EC" id="3.5.2.3" evidence="7"/>
<protein>
    <recommendedName>
        <fullName evidence="7">Dihydroorotase</fullName>
        <shortName evidence="7">DHOase</shortName>
        <ecNumber evidence="7">3.5.2.3</ecNumber>
    </recommendedName>
</protein>
<dbReference type="PANTHER" id="PTHR43668:SF2">
    <property type="entry name" value="ALLANTOINASE"/>
    <property type="match status" value="1"/>
</dbReference>
<dbReference type="STRING" id="320771.Cflav_PD2297"/>
<comment type="similarity">
    <text evidence="2 7">Belongs to the metallo-dependent hydrolases superfamily. DHOase family. Class I DHOase subfamily.</text>
</comment>
<dbReference type="PANTHER" id="PTHR43668">
    <property type="entry name" value="ALLANTOINASE"/>
    <property type="match status" value="1"/>
</dbReference>
<dbReference type="NCBIfam" id="TIGR00857">
    <property type="entry name" value="pyrC_multi"/>
    <property type="match status" value="1"/>
</dbReference>
<evidence type="ECO:0000256" key="3">
    <source>
        <dbReference type="ARBA" id="ARBA00022723"/>
    </source>
</evidence>
<dbReference type="InterPro" id="IPR032466">
    <property type="entry name" value="Metal_Hydrolase"/>
</dbReference>
<dbReference type="GO" id="GO:0004038">
    <property type="term" value="F:allantoinase activity"/>
    <property type="evidence" value="ECO:0007669"/>
    <property type="project" value="TreeGrafter"/>
</dbReference>
<feature type="binding site" evidence="7">
    <location>
        <position position="357"/>
    </location>
    <ligand>
        <name>substrate</name>
    </ligand>
</feature>
<organism evidence="10 11">
    <name type="scientific">Pedosphaera parvula (strain Ellin514)</name>
    <dbReference type="NCBI Taxonomy" id="320771"/>
    <lineage>
        <taxon>Bacteria</taxon>
        <taxon>Pseudomonadati</taxon>
        <taxon>Verrucomicrobiota</taxon>
        <taxon>Pedosphaerae</taxon>
        <taxon>Pedosphaerales</taxon>
        <taxon>Pedosphaeraceae</taxon>
        <taxon>Pedosphaera</taxon>
    </lineage>
</organism>
<dbReference type="Gene3D" id="3.20.20.140">
    <property type="entry name" value="Metal-dependent hydrolases"/>
    <property type="match status" value="1"/>
</dbReference>
<keyword evidence="3 7" id="KW-0479">Metal-binding</keyword>
<dbReference type="PROSITE" id="PS00483">
    <property type="entry name" value="DIHYDROOROTASE_2"/>
    <property type="match status" value="1"/>
</dbReference>
<evidence type="ECO:0000256" key="7">
    <source>
        <dbReference type="HAMAP-Rule" id="MF_00220"/>
    </source>
</evidence>
<dbReference type="MEROPS" id="M38.972"/>
<dbReference type="Gene3D" id="2.30.40.10">
    <property type="entry name" value="Urease, subunit C, domain 1"/>
    <property type="match status" value="1"/>
</dbReference>
<evidence type="ECO:0000256" key="2">
    <source>
        <dbReference type="ARBA" id="ARBA00010286"/>
    </source>
</evidence>
<dbReference type="HAMAP" id="MF_00220_B">
    <property type="entry name" value="PyrC_classI_B"/>
    <property type="match status" value="1"/>
</dbReference>
<evidence type="ECO:0000313" key="10">
    <source>
        <dbReference type="EMBL" id="EEF59453.1"/>
    </source>
</evidence>
<dbReference type="CDD" id="cd01317">
    <property type="entry name" value="DHOase_IIa"/>
    <property type="match status" value="1"/>
</dbReference>
<dbReference type="GO" id="GO:0004151">
    <property type="term" value="F:dihydroorotase activity"/>
    <property type="evidence" value="ECO:0007669"/>
    <property type="project" value="UniProtKB-UniRule"/>
</dbReference>
<dbReference type="SUPFAM" id="SSF51338">
    <property type="entry name" value="Composite domain of metallo-dependent hydrolases"/>
    <property type="match status" value="1"/>
</dbReference>
<feature type="binding site" evidence="7">
    <location>
        <position position="174"/>
    </location>
    <ligand>
        <name>Zn(2+)</name>
        <dbReference type="ChEBI" id="CHEBI:29105"/>
        <label>1</label>
    </ligand>
</feature>
<evidence type="ECO:0000256" key="4">
    <source>
        <dbReference type="ARBA" id="ARBA00022801"/>
    </source>
</evidence>
<feature type="binding site" evidence="7">
    <location>
        <position position="82"/>
    </location>
    <ligand>
        <name>Zn(2+)</name>
        <dbReference type="ChEBI" id="CHEBI:29105"/>
        <label>1</label>
    </ligand>
</feature>
<feature type="binding site" evidence="7">
    <location>
        <begin position="371"/>
        <end position="372"/>
    </location>
    <ligand>
        <name>substrate</name>
    </ligand>
</feature>
<sequence length="472" mass="50683">MAAAHKDLEFADWNSILLTGGRVIDPANQRDEVADVLILEGKVAAIGAEAKTKAGEFQSVLGSVPHFDATGLVVCPGLIDLHVHLREPGQSAKETIATGTASAAKGGFTSIVCMPNTSPSIDNAGTVALIREKAAREGVVNVFVAGAITKGIAGEELASIGSLKAAGVVAITDDGHCVQNNDMMRRALEYAGMFDLTVMDHCQDYGLVMDGVMHEGYWSTALGLKGWPASGEEMIVARNILLAELTGTRVHCQHLSSAGSVRLIREAKKRGVPISGEACPHHFVLTDAAIAGSEQFWKEDGKGIFGFENGAVKPTWPNYDTNFKMNPPLRSVADREAILEGLVDGTLEVLGSDHAPHCDYEKEVEFDYAPFGITGFETELALSLMQLYHTKRLGLSQIIEKFTVAPARLLNLKKGTLSLGADGDVTVFDPDAEWVFEREATASKSKNSPFYGWKLKGKPIMTIVNGRPVYTE</sequence>
<feature type="domain" description="Amidohydrolase 3" evidence="8">
    <location>
        <begin position="345"/>
        <end position="470"/>
    </location>
</feature>
<reference evidence="10 11" key="1">
    <citation type="journal article" date="2011" name="J. Bacteriol.">
        <title>Genome sequence of 'Pedosphaera parvula' Ellin514, an aerobic Verrucomicrobial isolate from pasture soil.</title>
        <authorList>
            <person name="Kant R."/>
            <person name="van Passel M.W."/>
            <person name="Sangwan P."/>
            <person name="Palva A."/>
            <person name="Lucas S."/>
            <person name="Copeland A."/>
            <person name="Lapidus A."/>
            <person name="Glavina Del Rio T."/>
            <person name="Dalin E."/>
            <person name="Tice H."/>
            <person name="Bruce D."/>
            <person name="Goodwin L."/>
            <person name="Pitluck S."/>
            <person name="Chertkov O."/>
            <person name="Larimer F.W."/>
            <person name="Land M.L."/>
            <person name="Hauser L."/>
            <person name="Brettin T.S."/>
            <person name="Detter J.C."/>
            <person name="Han S."/>
            <person name="de Vos W.M."/>
            <person name="Janssen P.H."/>
            <person name="Smidt H."/>
        </authorList>
    </citation>
    <scope>NUCLEOTIDE SEQUENCE [LARGE SCALE GENOMIC DNA]</scope>
    <source>
        <strain evidence="10 11">Ellin514</strain>
    </source>
</reference>
<comment type="function">
    <text evidence="1 7">Catalyzes the reversible cyclization of carbamoyl aspartate to dihydroorotate.</text>
</comment>
<feature type="binding site" evidence="7">
    <location>
        <position position="353"/>
    </location>
    <ligand>
        <name>Zn(2+)</name>
        <dbReference type="ChEBI" id="CHEBI:29105"/>
        <label>1</label>
    </ligand>
</feature>
<evidence type="ECO:0000259" key="8">
    <source>
        <dbReference type="Pfam" id="PF07969"/>
    </source>
</evidence>
<keyword evidence="11" id="KW-1185">Reference proteome</keyword>
<dbReference type="InterPro" id="IPR050138">
    <property type="entry name" value="DHOase/Allantoinase_Hydrolase"/>
</dbReference>
<evidence type="ECO:0000313" key="11">
    <source>
        <dbReference type="Proteomes" id="UP000003688"/>
    </source>
</evidence>
<dbReference type="Pfam" id="PF07969">
    <property type="entry name" value="Amidohydro_3"/>
    <property type="match status" value="1"/>
</dbReference>
<dbReference type="InterPro" id="IPR011059">
    <property type="entry name" value="Metal-dep_hydrolase_composite"/>
</dbReference>
<dbReference type="Proteomes" id="UP000003688">
    <property type="component" value="Unassembled WGS sequence"/>
</dbReference>
<dbReference type="GO" id="GO:0005737">
    <property type="term" value="C:cytoplasm"/>
    <property type="evidence" value="ECO:0007669"/>
    <property type="project" value="TreeGrafter"/>
</dbReference>
<feature type="domain" description="Dihydroorotase catalytic" evidence="9">
    <location>
        <begin position="72"/>
        <end position="257"/>
    </location>
</feature>
<gene>
    <name evidence="7" type="primary">pyrC</name>
    <name evidence="10" type="ORF">Cflav_PD2297</name>
</gene>
<dbReference type="InterPro" id="IPR013108">
    <property type="entry name" value="Amidohydro_3"/>
</dbReference>
<evidence type="ECO:0000256" key="6">
    <source>
        <dbReference type="ARBA" id="ARBA00022975"/>
    </source>
</evidence>
<dbReference type="EMBL" id="ABOX02000027">
    <property type="protein sequence ID" value="EEF59453.1"/>
    <property type="molecule type" value="Genomic_DNA"/>
</dbReference>
<keyword evidence="6 7" id="KW-0665">Pyrimidine biosynthesis</keyword>
<feature type="binding site" evidence="7">
    <location>
        <position position="174"/>
    </location>
    <ligand>
        <name>Zn(2+)</name>
        <dbReference type="ChEBI" id="CHEBI:29105"/>
        <label>2</label>
    </ligand>
</feature>